<keyword evidence="2" id="KW-0689">Ribosomal protein</keyword>
<dbReference type="OrthoDB" id="9800797at2"/>
<dbReference type="PANTHER" id="PTHR43415">
    <property type="entry name" value="SPERMIDINE N(1)-ACETYLTRANSFERASE"/>
    <property type="match status" value="1"/>
</dbReference>
<dbReference type="InterPro" id="IPR016181">
    <property type="entry name" value="Acyl_CoA_acyltransferase"/>
</dbReference>
<dbReference type="EMBL" id="CP003108">
    <property type="protein sequence ID" value="AET69905.1"/>
    <property type="molecule type" value="Genomic_DNA"/>
</dbReference>
<dbReference type="PATRIC" id="fig|768706.3.peg.4568"/>
<protein>
    <submittedName>
        <fullName evidence="2">Acetyltransferase, ribosomal protein N-acetylase</fullName>
    </submittedName>
</protein>
<dbReference type="PROSITE" id="PS51186">
    <property type="entry name" value="GNAT"/>
    <property type="match status" value="1"/>
</dbReference>
<dbReference type="HOGENOM" id="CLU_099453_3_0_9"/>
<evidence type="ECO:0000313" key="3">
    <source>
        <dbReference type="Proteomes" id="UP000006346"/>
    </source>
</evidence>
<gene>
    <name evidence="2" type="ordered locus">Desor_4496</name>
</gene>
<accession>G7W9I8</accession>
<dbReference type="PANTHER" id="PTHR43415:SF3">
    <property type="entry name" value="GNAT-FAMILY ACETYLTRANSFERASE"/>
    <property type="match status" value="1"/>
</dbReference>
<dbReference type="Proteomes" id="UP000006346">
    <property type="component" value="Chromosome"/>
</dbReference>
<dbReference type="AlphaFoldDB" id="G7W9I8"/>
<name>G7W9I8_DESOD</name>
<dbReference type="Pfam" id="PF00583">
    <property type="entry name" value="Acetyltransf_1"/>
    <property type="match status" value="1"/>
</dbReference>
<organism evidence="2 3">
    <name type="scientific">Desulfosporosinus orientis (strain ATCC 19365 / DSM 765 / NCIMB 8382 / VKM B-1628 / Singapore I)</name>
    <name type="common">Desulfotomaculum orientis</name>
    <dbReference type="NCBI Taxonomy" id="768706"/>
    <lineage>
        <taxon>Bacteria</taxon>
        <taxon>Bacillati</taxon>
        <taxon>Bacillota</taxon>
        <taxon>Clostridia</taxon>
        <taxon>Eubacteriales</taxon>
        <taxon>Desulfitobacteriaceae</taxon>
        <taxon>Desulfosporosinus</taxon>
    </lineage>
</organism>
<dbReference type="STRING" id="768706.Desor_4496"/>
<dbReference type="CDD" id="cd04301">
    <property type="entry name" value="NAT_SF"/>
    <property type="match status" value="1"/>
</dbReference>
<dbReference type="GO" id="GO:0016747">
    <property type="term" value="F:acyltransferase activity, transferring groups other than amino-acyl groups"/>
    <property type="evidence" value="ECO:0007669"/>
    <property type="project" value="InterPro"/>
</dbReference>
<keyword evidence="3" id="KW-1185">Reference proteome</keyword>
<dbReference type="Gene3D" id="3.40.630.30">
    <property type="match status" value="1"/>
</dbReference>
<evidence type="ECO:0000259" key="1">
    <source>
        <dbReference type="PROSITE" id="PS51186"/>
    </source>
</evidence>
<reference evidence="3" key="1">
    <citation type="submission" date="2011-11" db="EMBL/GenBank/DDBJ databases">
        <title>Complete sequence of Desulfosporosinus orientis DSM 765.</title>
        <authorList>
            <person name="Lucas S."/>
            <person name="Han J."/>
            <person name="Lapidus A."/>
            <person name="Cheng J.-F."/>
            <person name="Goodwin L."/>
            <person name="Pitluck S."/>
            <person name="Peters L."/>
            <person name="Ovchinnikova G."/>
            <person name="Teshima H."/>
            <person name="Detter J.C."/>
            <person name="Han C."/>
            <person name="Tapia R."/>
            <person name="Land M."/>
            <person name="Hauser L."/>
            <person name="Kyrpides N."/>
            <person name="Ivanova N."/>
            <person name="Pagani I."/>
            <person name="Pester M."/>
            <person name="Spring S."/>
            <person name="Ollivier B."/>
            <person name="Rattei T."/>
            <person name="Klenk H.-P."/>
            <person name="Wagner M."/>
            <person name="Loy A."/>
            <person name="Woyke T."/>
        </authorList>
    </citation>
    <scope>NUCLEOTIDE SEQUENCE [LARGE SCALE GENOMIC DNA]</scope>
    <source>
        <strain evidence="3">ATCC 19365 / DSM 765 / NCIMB 8382 / VKM B-1628</strain>
    </source>
</reference>
<dbReference type="eggNOG" id="COG0456">
    <property type="taxonomic scope" value="Bacteria"/>
</dbReference>
<dbReference type="GO" id="GO:0005840">
    <property type="term" value="C:ribosome"/>
    <property type="evidence" value="ECO:0007669"/>
    <property type="project" value="UniProtKB-KW"/>
</dbReference>
<reference evidence="2 3" key="2">
    <citation type="journal article" date="2012" name="J. Bacteriol.">
        <title>Complete genome sequences of Desulfosporosinus orientis DSM765T, Desulfosporosinus youngiae DSM17734T, Desulfosporosinus meridiei DSM13257T, and Desulfosporosinus acidiphilus DSM22704T.</title>
        <authorList>
            <person name="Pester M."/>
            <person name="Brambilla E."/>
            <person name="Alazard D."/>
            <person name="Rattei T."/>
            <person name="Weinmaier T."/>
            <person name="Han J."/>
            <person name="Lucas S."/>
            <person name="Lapidus A."/>
            <person name="Cheng J.F."/>
            <person name="Goodwin L."/>
            <person name="Pitluck S."/>
            <person name="Peters L."/>
            <person name="Ovchinnikova G."/>
            <person name="Teshima H."/>
            <person name="Detter J.C."/>
            <person name="Han C.S."/>
            <person name="Tapia R."/>
            <person name="Land M.L."/>
            <person name="Hauser L."/>
            <person name="Kyrpides N.C."/>
            <person name="Ivanova N.N."/>
            <person name="Pagani I."/>
            <person name="Huntmann M."/>
            <person name="Wei C.L."/>
            <person name="Davenport K.W."/>
            <person name="Daligault H."/>
            <person name="Chain P.S."/>
            <person name="Chen A."/>
            <person name="Mavromatis K."/>
            <person name="Markowitz V."/>
            <person name="Szeto E."/>
            <person name="Mikhailova N."/>
            <person name="Pati A."/>
            <person name="Wagner M."/>
            <person name="Woyke T."/>
            <person name="Ollivier B."/>
            <person name="Klenk H.P."/>
            <person name="Spring S."/>
            <person name="Loy A."/>
        </authorList>
    </citation>
    <scope>NUCLEOTIDE SEQUENCE [LARGE SCALE GENOMIC DNA]</scope>
    <source>
        <strain evidence="3">ATCC 19365 / DSM 765 / NCIMB 8382 / VKM B-1628</strain>
    </source>
</reference>
<dbReference type="KEGG" id="dor:Desor_4496"/>
<evidence type="ECO:0000313" key="2">
    <source>
        <dbReference type="EMBL" id="AET69905.1"/>
    </source>
</evidence>
<keyword evidence="2" id="KW-0808">Transferase</keyword>
<feature type="domain" description="N-acetyltransferase" evidence="1">
    <location>
        <begin position="4"/>
        <end position="156"/>
    </location>
</feature>
<keyword evidence="2" id="KW-0687">Ribonucleoprotein</keyword>
<dbReference type="SUPFAM" id="SSF55729">
    <property type="entry name" value="Acyl-CoA N-acyltransferases (Nat)"/>
    <property type="match status" value="1"/>
</dbReference>
<sequence>MPSVEFRTVPSNCLEALKQIVNSNKEYNILSEGHAELTDAEILEMYESSKRVGAVMSYIMHNGSPIGVIDYLSENPSDKMPWLGLLMIHTKNQGKGYAIAALERYEFLMKTKGLKKVRLGVIKGNERALRFWNNRGFTFYQEKQGDKWTIMCFEKEL</sequence>
<proteinExistence type="predicted"/>
<dbReference type="InterPro" id="IPR000182">
    <property type="entry name" value="GNAT_dom"/>
</dbReference>